<dbReference type="RefSeq" id="WP_081371838.1">
    <property type="nucleotide sequence ID" value="NZ_FRBC01000004.1"/>
</dbReference>
<dbReference type="InterPro" id="IPR051202">
    <property type="entry name" value="Peptidase_C40"/>
</dbReference>
<dbReference type="Gene3D" id="1.10.101.10">
    <property type="entry name" value="PGBD-like superfamily/PGBD"/>
    <property type="match status" value="1"/>
</dbReference>
<name>A0A1M6SL10_SELRU</name>
<evidence type="ECO:0000313" key="8">
    <source>
        <dbReference type="Proteomes" id="UP000184263"/>
    </source>
</evidence>
<feature type="chain" id="PRO_5012364522" evidence="5">
    <location>
        <begin position="26"/>
        <end position="225"/>
    </location>
</feature>
<evidence type="ECO:0000313" key="7">
    <source>
        <dbReference type="EMBL" id="SHK45474.1"/>
    </source>
</evidence>
<dbReference type="GO" id="GO:0008234">
    <property type="term" value="F:cysteine-type peptidase activity"/>
    <property type="evidence" value="ECO:0007669"/>
    <property type="project" value="UniProtKB-KW"/>
</dbReference>
<keyword evidence="5" id="KW-0732">Signal</keyword>
<dbReference type="SUPFAM" id="SSF47090">
    <property type="entry name" value="PGBD-like"/>
    <property type="match status" value="1"/>
</dbReference>
<dbReference type="OrthoDB" id="9808890at2"/>
<comment type="similarity">
    <text evidence="1">Belongs to the peptidase C40 family.</text>
</comment>
<dbReference type="InterPro" id="IPR002477">
    <property type="entry name" value="Peptidoglycan-bd-like"/>
</dbReference>
<dbReference type="Proteomes" id="UP000184263">
    <property type="component" value="Unassembled WGS sequence"/>
</dbReference>
<dbReference type="GO" id="GO:0006508">
    <property type="term" value="P:proteolysis"/>
    <property type="evidence" value="ECO:0007669"/>
    <property type="project" value="UniProtKB-KW"/>
</dbReference>
<evidence type="ECO:0000256" key="4">
    <source>
        <dbReference type="ARBA" id="ARBA00022807"/>
    </source>
</evidence>
<gene>
    <name evidence="7" type="ORF">SAMN05216582_104135</name>
</gene>
<dbReference type="PROSITE" id="PS51935">
    <property type="entry name" value="NLPC_P60"/>
    <property type="match status" value="1"/>
</dbReference>
<evidence type="ECO:0000256" key="2">
    <source>
        <dbReference type="ARBA" id="ARBA00022670"/>
    </source>
</evidence>
<feature type="domain" description="NlpC/P60" evidence="6">
    <location>
        <begin position="102"/>
        <end position="224"/>
    </location>
</feature>
<feature type="signal peptide" evidence="5">
    <location>
        <begin position="1"/>
        <end position="25"/>
    </location>
</feature>
<dbReference type="Pfam" id="PF00877">
    <property type="entry name" value="NLPC_P60"/>
    <property type="match status" value="1"/>
</dbReference>
<sequence>MRLAKPGCLLVAATFFLGSVNFAEAASFHLGDTGHEVSEIQQALASRGYDVPVDGDYGPATKAAVADFQKDNNLEVDGEVGVHSYQVLLHRSLPNIEHKSYFADGNGIIHLAQQFLGVPYVWGGSSPNGFDCSGFVQYVFAQRGIHLPRTADIQITAGRPVAKSELQPGDLVFFASDYVNISHVGIYVGDGRMIHASSGEGMIAYDSLYRDYRVSHYVGACRVIG</sequence>
<dbReference type="PANTHER" id="PTHR47053">
    <property type="entry name" value="MUREIN DD-ENDOPEPTIDASE MEPH-RELATED"/>
    <property type="match status" value="1"/>
</dbReference>
<dbReference type="InterPro" id="IPR038765">
    <property type="entry name" value="Papain-like_cys_pep_sf"/>
</dbReference>
<reference evidence="7 8" key="1">
    <citation type="submission" date="2016-11" db="EMBL/GenBank/DDBJ databases">
        <authorList>
            <person name="Jaros S."/>
            <person name="Januszkiewicz K."/>
            <person name="Wedrychowicz H."/>
        </authorList>
    </citation>
    <scope>NUCLEOTIDE SEQUENCE [LARGE SCALE GENOMIC DNA]</scope>
    <source>
        <strain evidence="7 8">HD4</strain>
    </source>
</reference>
<dbReference type="InterPro" id="IPR036365">
    <property type="entry name" value="PGBD-like_sf"/>
</dbReference>
<dbReference type="Gene3D" id="3.90.1720.10">
    <property type="entry name" value="endopeptidase domain like (from Nostoc punctiforme)"/>
    <property type="match status" value="1"/>
</dbReference>
<evidence type="ECO:0000259" key="6">
    <source>
        <dbReference type="PROSITE" id="PS51935"/>
    </source>
</evidence>
<dbReference type="SUPFAM" id="SSF54001">
    <property type="entry name" value="Cysteine proteinases"/>
    <property type="match status" value="1"/>
</dbReference>
<evidence type="ECO:0000256" key="1">
    <source>
        <dbReference type="ARBA" id="ARBA00007074"/>
    </source>
</evidence>
<evidence type="ECO:0000256" key="5">
    <source>
        <dbReference type="SAM" id="SignalP"/>
    </source>
</evidence>
<protein>
    <submittedName>
        <fullName evidence="7">Cell wall-associated hydrolase, NlpC family</fullName>
    </submittedName>
</protein>
<dbReference type="InterPro" id="IPR036366">
    <property type="entry name" value="PGBDSf"/>
</dbReference>
<dbReference type="InterPro" id="IPR000064">
    <property type="entry name" value="NLP_P60_dom"/>
</dbReference>
<organism evidence="7 8">
    <name type="scientific">Selenomonas ruminantium</name>
    <dbReference type="NCBI Taxonomy" id="971"/>
    <lineage>
        <taxon>Bacteria</taxon>
        <taxon>Bacillati</taxon>
        <taxon>Bacillota</taxon>
        <taxon>Negativicutes</taxon>
        <taxon>Selenomonadales</taxon>
        <taxon>Selenomonadaceae</taxon>
        <taxon>Selenomonas</taxon>
    </lineage>
</organism>
<keyword evidence="3 7" id="KW-0378">Hydrolase</keyword>
<dbReference type="PANTHER" id="PTHR47053:SF1">
    <property type="entry name" value="MUREIN DD-ENDOPEPTIDASE MEPH-RELATED"/>
    <property type="match status" value="1"/>
</dbReference>
<dbReference type="AlphaFoldDB" id="A0A1M6SL10"/>
<evidence type="ECO:0000256" key="3">
    <source>
        <dbReference type="ARBA" id="ARBA00022801"/>
    </source>
</evidence>
<dbReference type="Pfam" id="PF01471">
    <property type="entry name" value="PG_binding_1"/>
    <property type="match status" value="1"/>
</dbReference>
<accession>A0A1M6SL10</accession>
<keyword evidence="2" id="KW-0645">Protease</keyword>
<dbReference type="EMBL" id="FRBC01000004">
    <property type="protein sequence ID" value="SHK45474.1"/>
    <property type="molecule type" value="Genomic_DNA"/>
</dbReference>
<keyword evidence="4" id="KW-0788">Thiol protease</keyword>
<proteinExistence type="inferred from homology"/>